<dbReference type="Proteomes" id="UP001066276">
    <property type="component" value="Chromosome 2_2"/>
</dbReference>
<proteinExistence type="predicted"/>
<gene>
    <name evidence="1" type="ORF">NDU88_002550</name>
</gene>
<feature type="non-terminal residue" evidence="1">
    <location>
        <position position="1"/>
    </location>
</feature>
<evidence type="ECO:0000313" key="2">
    <source>
        <dbReference type="Proteomes" id="UP001066276"/>
    </source>
</evidence>
<comment type="caution">
    <text evidence="1">The sequence shown here is derived from an EMBL/GenBank/DDBJ whole genome shotgun (WGS) entry which is preliminary data.</text>
</comment>
<name>A0AAV7UVY0_PLEWA</name>
<dbReference type="EMBL" id="JANPWB010000004">
    <property type="protein sequence ID" value="KAJ1193248.1"/>
    <property type="molecule type" value="Genomic_DNA"/>
</dbReference>
<evidence type="ECO:0000313" key="1">
    <source>
        <dbReference type="EMBL" id="KAJ1193248.1"/>
    </source>
</evidence>
<sequence>WLLFLALKLSKISTMKLVFPGIVLLSLTHALELSSAAELRGRRQPGAVPRAGRDAALQTAPL</sequence>
<dbReference type="AlphaFoldDB" id="A0AAV7UVY0"/>
<reference evidence="1" key="1">
    <citation type="journal article" date="2022" name="bioRxiv">
        <title>Sequencing and chromosome-scale assembly of the giantPleurodeles waltlgenome.</title>
        <authorList>
            <person name="Brown T."/>
            <person name="Elewa A."/>
            <person name="Iarovenko S."/>
            <person name="Subramanian E."/>
            <person name="Araus A.J."/>
            <person name="Petzold A."/>
            <person name="Susuki M."/>
            <person name="Suzuki K.-i.T."/>
            <person name="Hayashi T."/>
            <person name="Toyoda A."/>
            <person name="Oliveira C."/>
            <person name="Osipova E."/>
            <person name="Leigh N.D."/>
            <person name="Simon A."/>
            <person name="Yun M.H."/>
        </authorList>
    </citation>
    <scope>NUCLEOTIDE SEQUENCE</scope>
    <source>
        <strain evidence="1">20211129_DDA</strain>
        <tissue evidence="1">Liver</tissue>
    </source>
</reference>
<organism evidence="1 2">
    <name type="scientific">Pleurodeles waltl</name>
    <name type="common">Iberian ribbed newt</name>
    <dbReference type="NCBI Taxonomy" id="8319"/>
    <lineage>
        <taxon>Eukaryota</taxon>
        <taxon>Metazoa</taxon>
        <taxon>Chordata</taxon>
        <taxon>Craniata</taxon>
        <taxon>Vertebrata</taxon>
        <taxon>Euteleostomi</taxon>
        <taxon>Amphibia</taxon>
        <taxon>Batrachia</taxon>
        <taxon>Caudata</taxon>
        <taxon>Salamandroidea</taxon>
        <taxon>Salamandridae</taxon>
        <taxon>Pleurodelinae</taxon>
        <taxon>Pleurodeles</taxon>
    </lineage>
</organism>
<feature type="non-terminal residue" evidence="1">
    <location>
        <position position="62"/>
    </location>
</feature>
<keyword evidence="2" id="KW-1185">Reference proteome</keyword>
<protein>
    <submittedName>
        <fullName evidence="1">Uncharacterized protein</fullName>
    </submittedName>
</protein>
<accession>A0AAV7UVY0</accession>